<accession>A0A2P2R0A7</accession>
<name>A0A2P2R0A7_RHIMU</name>
<dbReference type="EMBL" id="GGEC01092169">
    <property type="protein sequence ID" value="MBX72653.1"/>
    <property type="molecule type" value="Transcribed_RNA"/>
</dbReference>
<dbReference type="AlphaFoldDB" id="A0A2P2R0A7"/>
<evidence type="ECO:0000313" key="1">
    <source>
        <dbReference type="EMBL" id="MBX72653.1"/>
    </source>
</evidence>
<protein>
    <submittedName>
        <fullName evidence="1">Uncharacterized protein</fullName>
    </submittedName>
</protein>
<proteinExistence type="predicted"/>
<organism evidence="1">
    <name type="scientific">Rhizophora mucronata</name>
    <name type="common">Asiatic mangrove</name>
    <dbReference type="NCBI Taxonomy" id="61149"/>
    <lineage>
        <taxon>Eukaryota</taxon>
        <taxon>Viridiplantae</taxon>
        <taxon>Streptophyta</taxon>
        <taxon>Embryophyta</taxon>
        <taxon>Tracheophyta</taxon>
        <taxon>Spermatophyta</taxon>
        <taxon>Magnoliopsida</taxon>
        <taxon>eudicotyledons</taxon>
        <taxon>Gunneridae</taxon>
        <taxon>Pentapetalae</taxon>
        <taxon>rosids</taxon>
        <taxon>fabids</taxon>
        <taxon>Malpighiales</taxon>
        <taxon>Rhizophoraceae</taxon>
        <taxon>Rhizophora</taxon>
    </lineage>
</organism>
<reference evidence="1" key="1">
    <citation type="submission" date="2018-02" db="EMBL/GenBank/DDBJ databases">
        <title>Rhizophora mucronata_Transcriptome.</title>
        <authorList>
            <person name="Meera S.P."/>
            <person name="Sreeshan A."/>
            <person name="Augustine A."/>
        </authorList>
    </citation>
    <scope>NUCLEOTIDE SEQUENCE</scope>
    <source>
        <tissue evidence="1">Leaf</tissue>
    </source>
</reference>
<sequence length="27" mass="3113">MFVSQYTTHPGDDLSFLPCLVATRHYI</sequence>